<evidence type="ECO:0000313" key="1">
    <source>
        <dbReference type="EMBL" id="KKN54766.1"/>
    </source>
</evidence>
<gene>
    <name evidence="1" type="ORF">LCGC14_0589180</name>
</gene>
<name>A0A0F9U0C0_9ZZZZ</name>
<organism evidence="1">
    <name type="scientific">marine sediment metagenome</name>
    <dbReference type="NCBI Taxonomy" id="412755"/>
    <lineage>
        <taxon>unclassified sequences</taxon>
        <taxon>metagenomes</taxon>
        <taxon>ecological metagenomes</taxon>
    </lineage>
</organism>
<protein>
    <submittedName>
        <fullName evidence="1">Uncharacterized protein</fullName>
    </submittedName>
</protein>
<dbReference type="AlphaFoldDB" id="A0A0F9U0C0"/>
<comment type="caution">
    <text evidence="1">The sequence shown here is derived from an EMBL/GenBank/DDBJ whole genome shotgun (WGS) entry which is preliminary data.</text>
</comment>
<dbReference type="EMBL" id="LAZR01000913">
    <property type="protein sequence ID" value="KKN54766.1"/>
    <property type="molecule type" value="Genomic_DNA"/>
</dbReference>
<sequence length="59" mass="6525">MKVKLEKLRTYIVTAKEVKEKLGLEGSVGSIILFAGRTPDEVEKGKSPDADEYEIVTVD</sequence>
<proteinExistence type="predicted"/>
<reference evidence="1" key="1">
    <citation type="journal article" date="2015" name="Nature">
        <title>Complex archaea that bridge the gap between prokaryotes and eukaryotes.</title>
        <authorList>
            <person name="Spang A."/>
            <person name="Saw J.H."/>
            <person name="Jorgensen S.L."/>
            <person name="Zaremba-Niedzwiedzka K."/>
            <person name="Martijn J."/>
            <person name="Lind A.E."/>
            <person name="van Eijk R."/>
            <person name="Schleper C."/>
            <person name="Guy L."/>
            <person name="Ettema T.J."/>
        </authorList>
    </citation>
    <scope>NUCLEOTIDE SEQUENCE</scope>
</reference>
<accession>A0A0F9U0C0</accession>